<evidence type="ECO:0000313" key="2">
    <source>
        <dbReference type="EMBL" id="KAK3800065.1"/>
    </source>
</evidence>
<feature type="signal peptide" evidence="1">
    <location>
        <begin position="1"/>
        <end position="21"/>
    </location>
</feature>
<dbReference type="AlphaFoldDB" id="A0AAE1B6C6"/>
<comment type="caution">
    <text evidence="2">The sequence shown here is derived from an EMBL/GenBank/DDBJ whole genome shotgun (WGS) entry which is preliminary data.</text>
</comment>
<feature type="chain" id="PRO_5042011897" evidence="1">
    <location>
        <begin position="22"/>
        <end position="69"/>
    </location>
</feature>
<organism evidence="2 3">
    <name type="scientific">Elysia crispata</name>
    <name type="common">lettuce slug</name>
    <dbReference type="NCBI Taxonomy" id="231223"/>
    <lineage>
        <taxon>Eukaryota</taxon>
        <taxon>Metazoa</taxon>
        <taxon>Spiralia</taxon>
        <taxon>Lophotrochozoa</taxon>
        <taxon>Mollusca</taxon>
        <taxon>Gastropoda</taxon>
        <taxon>Heterobranchia</taxon>
        <taxon>Euthyneura</taxon>
        <taxon>Panpulmonata</taxon>
        <taxon>Sacoglossa</taxon>
        <taxon>Placobranchoidea</taxon>
        <taxon>Plakobranchidae</taxon>
        <taxon>Elysia</taxon>
    </lineage>
</organism>
<evidence type="ECO:0000256" key="1">
    <source>
        <dbReference type="SAM" id="SignalP"/>
    </source>
</evidence>
<keyword evidence="1" id="KW-0732">Signal</keyword>
<reference evidence="2" key="1">
    <citation type="journal article" date="2023" name="G3 (Bethesda)">
        <title>A reference genome for the long-term kleptoplast-retaining sea slug Elysia crispata morphotype clarki.</title>
        <authorList>
            <person name="Eastman K.E."/>
            <person name="Pendleton A.L."/>
            <person name="Shaikh M.A."/>
            <person name="Suttiyut T."/>
            <person name="Ogas R."/>
            <person name="Tomko P."/>
            <person name="Gavelis G."/>
            <person name="Widhalm J.R."/>
            <person name="Wisecaver J.H."/>
        </authorList>
    </citation>
    <scope>NUCLEOTIDE SEQUENCE</scope>
    <source>
        <strain evidence="2">ECLA1</strain>
    </source>
</reference>
<proteinExistence type="predicted"/>
<sequence>MKVVVTLILAIMAGICSNLQAASLTFNPEKTIAMSSEVRIESKSEPQYTPDTHLYLFAADGKKAPYSYV</sequence>
<evidence type="ECO:0000313" key="3">
    <source>
        <dbReference type="Proteomes" id="UP001283361"/>
    </source>
</evidence>
<dbReference type="Proteomes" id="UP001283361">
    <property type="component" value="Unassembled WGS sequence"/>
</dbReference>
<name>A0AAE1B6C6_9GAST</name>
<dbReference type="EMBL" id="JAWDGP010000502">
    <property type="protein sequence ID" value="KAK3800065.1"/>
    <property type="molecule type" value="Genomic_DNA"/>
</dbReference>
<gene>
    <name evidence="2" type="ORF">RRG08_015033</name>
</gene>
<protein>
    <submittedName>
        <fullName evidence="2">Uncharacterized protein</fullName>
    </submittedName>
</protein>
<keyword evidence="3" id="KW-1185">Reference proteome</keyword>
<accession>A0AAE1B6C6</accession>